<organism evidence="2 3">
    <name type="scientific">Staurois parvus</name>
    <dbReference type="NCBI Taxonomy" id="386267"/>
    <lineage>
        <taxon>Eukaryota</taxon>
        <taxon>Metazoa</taxon>
        <taxon>Chordata</taxon>
        <taxon>Craniata</taxon>
        <taxon>Vertebrata</taxon>
        <taxon>Euteleostomi</taxon>
        <taxon>Amphibia</taxon>
        <taxon>Batrachia</taxon>
        <taxon>Anura</taxon>
        <taxon>Neobatrachia</taxon>
        <taxon>Ranoidea</taxon>
        <taxon>Ranidae</taxon>
        <taxon>Staurois</taxon>
    </lineage>
</organism>
<evidence type="ECO:0000313" key="2">
    <source>
        <dbReference type="EMBL" id="CAI9557541.1"/>
    </source>
</evidence>
<evidence type="ECO:0000313" key="3">
    <source>
        <dbReference type="Proteomes" id="UP001162483"/>
    </source>
</evidence>
<reference evidence="2" key="1">
    <citation type="submission" date="2023-05" db="EMBL/GenBank/DDBJ databases">
        <authorList>
            <person name="Stuckert A."/>
        </authorList>
    </citation>
    <scope>NUCLEOTIDE SEQUENCE</scope>
</reference>
<accession>A0ABN9CCY1</accession>
<name>A0ABN9CCY1_9NEOB</name>
<keyword evidence="3" id="KW-1185">Reference proteome</keyword>
<evidence type="ECO:0000256" key="1">
    <source>
        <dbReference type="SAM" id="MobiDB-lite"/>
    </source>
</evidence>
<feature type="region of interest" description="Disordered" evidence="1">
    <location>
        <begin position="1"/>
        <end position="24"/>
    </location>
</feature>
<dbReference type="Proteomes" id="UP001162483">
    <property type="component" value="Unassembled WGS sequence"/>
</dbReference>
<protein>
    <submittedName>
        <fullName evidence="2">Uncharacterized protein</fullName>
    </submittedName>
</protein>
<proteinExistence type="predicted"/>
<comment type="caution">
    <text evidence="2">The sequence shown here is derived from an EMBL/GenBank/DDBJ whole genome shotgun (WGS) entry which is preliminary data.</text>
</comment>
<dbReference type="EMBL" id="CATNWA010009176">
    <property type="protein sequence ID" value="CAI9557541.1"/>
    <property type="molecule type" value="Genomic_DNA"/>
</dbReference>
<gene>
    <name evidence="2" type="ORF">SPARVUS_LOCUS4720360</name>
</gene>
<feature type="non-terminal residue" evidence="2">
    <location>
        <position position="1"/>
    </location>
</feature>
<sequence>TTWHNAVRQLHTSPGKTRQSQTLTHRLPDREAWNCHNSRELSSPTALNKSSWAAFCA</sequence>